<keyword evidence="3 10" id="KW-0813">Transport</keyword>
<evidence type="ECO:0000256" key="4">
    <source>
        <dbReference type="ARBA" id="ARBA00022692"/>
    </source>
</evidence>
<evidence type="ECO:0000256" key="1">
    <source>
        <dbReference type="ARBA" id="ARBA00004141"/>
    </source>
</evidence>
<evidence type="ECO:0000256" key="10">
    <source>
        <dbReference type="RuleBase" id="RU361189"/>
    </source>
</evidence>
<reference evidence="13" key="1">
    <citation type="journal article" date="2008" name="J. Bacteriol.">
        <title>Genome sequence of Thermofilum pendens reveals an exceptional loss of biosynthetic pathways without genome reduction.</title>
        <authorList>
            <person name="Anderson I."/>
            <person name="Rodriguez J."/>
            <person name="Susanti D."/>
            <person name="Porat I."/>
            <person name="Reich C."/>
            <person name="Ulrich L.E."/>
            <person name="Elkins J.G."/>
            <person name="Mavromatis K."/>
            <person name="Lykidis A."/>
            <person name="Kim E."/>
            <person name="Thompson L.S."/>
            <person name="Nolan M."/>
            <person name="Land M."/>
            <person name="Copeland A."/>
            <person name="Lapidus A."/>
            <person name="Lucas S."/>
            <person name="Detter C."/>
            <person name="Zhulin I.B."/>
            <person name="Olsen G.J."/>
            <person name="Whitman W."/>
            <person name="Mukhopadhyay B."/>
            <person name="Bristow J."/>
            <person name="Kyrpides N."/>
        </authorList>
    </citation>
    <scope>NUCLEOTIDE SEQUENCE [LARGE SCALE GENOMIC DNA]</scope>
    <source>
        <strain evidence="13">DSM 2475 / Hrk 5</strain>
    </source>
</reference>
<dbReference type="eggNOG" id="arCOG04138">
    <property type="taxonomic scope" value="Archaea"/>
</dbReference>
<evidence type="ECO:0000313" key="13">
    <source>
        <dbReference type="Proteomes" id="UP000000641"/>
    </source>
</evidence>
<dbReference type="GO" id="GO:0016471">
    <property type="term" value="C:vacuolar proton-transporting V-type ATPase complex"/>
    <property type="evidence" value="ECO:0007669"/>
    <property type="project" value="TreeGrafter"/>
</dbReference>
<feature type="transmembrane region" description="Helical" evidence="10">
    <location>
        <begin position="691"/>
        <end position="714"/>
    </location>
</feature>
<evidence type="ECO:0000256" key="9">
    <source>
        <dbReference type="ARBA" id="ARBA00068671"/>
    </source>
</evidence>
<dbReference type="Pfam" id="PF01496">
    <property type="entry name" value="V_ATPase_I"/>
    <property type="match status" value="1"/>
</dbReference>
<dbReference type="EnsemblBacteria" id="ABL77746">
    <property type="protein sequence ID" value="ABL77746"/>
    <property type="gene ID" value="Tpen_0337"/>
</dbReference>
<keyword evidence="5 10" id="KW-1133">Transmembrane helix</keyword>
<dbReference type="PANTHER" id="PTHR11629:SF63">
    <property type="entry name" value="V-TYPE PROTON ATPASE SUBUNIT A"/>
    <property type="match status" value="1"/>
</dbReference>
<dbReference type="GO" id="GO:0046961">
    <property type="term" value="F:proton-transporting ATPase activity, rotational mechanism"/>
    <property type="evidence" value="ECO:0007669"/>
    <property type="project" value="InterPro"/>
</dbReference>
<dbReference type="PANTHER" id="PTHR11629">
    <property type="entry name" value="VACUOLAR PROTON ATPASES"/>
    <property type="match status" value="1"/>
</dbReference>
<dbReference type="GO" id="GO:0051117">
    <property type="term" value="F:ATPase binding"/>
    <property type="evidence" value="ECO:0007669"/>
    <property type="project" value="TreeGrafter"/>
</dbReference>
<keyword evidence="13" id="KW-1185">Reference proteome</keyword>
<evidence type="ECO:0000256" key="11">
    <source>
        <dbReference type="SAM" id="Coils"/>
    </source>
</evidence>
<keyword evidence="4 10" id="KW-0812">Transmembrane</keyword>
<accession>A1RX16</accession>
<feature type="transmembrane region" description="Helical" evidence="10">
    <location>
        <begin position="648"/>
        <end position="679"/>
    </location>
</feature>
<evidence type="ECO:0000256" key="3">
    <source>
        <dbReference type="ARBA" id="ARBA00022448"/>
    </source>
</evidence>
<keyword evidence="6 10" id="KW-0406">Ion transport</keyword>
<feature type="transmembrane region" description="Helical" evidence="10">
    <location>
        <begin position="734"/>
        <end position="755"/>
    </location>
</feature>
<comment type="subcellular location">
    <subcellularLocation>
        <location evidence="1">Membrane</location>
        <topology evidence="1">Multi-pass membrane protein</topology>
    </subcellularLocation>
</comment>
<gene>
    <name evidence="12" type="ordered locus">Tpen_0337</name>
</gene>
<organism evidence="12 13">
    <name type="scientific">Thermofilum pendens (strain DSM 2475 / Hrk 5)</name>
    <dbReference type="NCBI Taxonomy" id="368408"/>
    <lineage>
        <taxon>Archaea</taxon>
        <taxon>Thermoproteota</taxon>
        <taxon>Thermoprotei</taxon>
        <taxon>Thermofilales</taxon>
        <taxon>Thermofilaceae</taxon>
        <taxon>Thermofilum</taxon>
    </lineage>
</organism>
<keyword evidence="7 10" id="KW-0472">Membrane</keyword>
<dbReference type="AlphaFoldDB" id="A1RX16"/>
<dbReference type="RefSeq" id="WP_011752011.1">
    <property type="nucleotide sequence ID" value="NC_008698.1"/>
</dbReference>
<dbReference type="EMBL" id="CP000505">
    <property type="protein sequence ID" value="ABL77746.1"/>
    <property type="molecule type" value="Genomic_DNA"/>
</dbReference>
<dbReference type="HOGENOM" id="CLU_311404_0_0_2"/>
<comment type="function">
    <text evidence="8">Component of the A-type ATP synthase that produces ATP from ADP in the presence of a proton gradient across the membrane.</text>
</comment>
<evidence type="ECO:0000256" key="5">
    <source>
        <dbReference type="ARBA" id="ARBA00022989"/>
    </source>
</evidence>
<evidence type="ECO:0000256" key="8">
    <source>
        <dbReference type="ARBA" id="ARBA00059506"/>
    </source>
</evidence>
<dbReference type="GO" id="GO:0033179">
    <property type="term" value="C:proton-transporting V-type ATPase, V0 domain"/>
    <property type="evidence" value="ECO:0007669"/>
    <property type="project" value="InterPro"/>
</dbReference>
<protein>
    <recommendedName>
        <fullName evidence="9 10">A-type ATP synthase subunit I</fullName>
    </recommendedName>
</protein>
<dbReference type="Proteomes" id="UP000000641">
    <property type="component" value="Chromosome"/>
</dbReference>
<feature type="coiled-coil region" evidence="11">
    <location>
        <begin position="495"/>
        <end position="522"/>
    </location>
</feature>
<evidence type="ECO:0000256" key="6">
    <source>
        <dbReference type="ARBA" id="ARBA00023065"/>
    </source>
</evidence>
<evidence type="ECO:0000256" key="2">
    <source>
        <dbReference type="ARBA" id="ARBA00009904"/>
    </source>
</evidence>
<dbReference type="OrthoDB" id="85892at2157"/>
<feature type="transmembrane region" description="Helical" evidence="10">
    <location>
        <begin position="810"/>
        <end position="827"/>
    </location>
</feature>
<evidence type="ECO:0000256" key="7">
    <source>
        <dbReference type="ARBA" id="ARBA00023136"/>
    </source>
</evidence>
<name>A1RX16_THEPD</name>
<dbReference type="GeneID" id="4601704"/>
<dbReference type="KEGG" id="tpe:Tpen_0337"/>
<dbReference type="InterPro" id="IPR002490">
    <property type="entry name" value="V-ATPase_116kDa_su"/>
</dbReference>
<proteinExistence type="inferred from homology"/>
<sequence>MLVPEKVARFRVAAPAEYEVALLDALASIGEVHLEPSLGGERSALPSLYVDVLEGRVNYANLNVEEALEVTRRILREGDPLLSKLEGKVAELRNIEEMRVVVERLDGMGISPDRLGRESLGIVTDYVFVSDENVTDAVHEFLRAGAIVRRSRVSHAKHILVLIYGSDKASSVNALKAKYGLQIALPSWFFDKTESVLRRLEEEETRIRKEIIDIIIEVSSVLRDAFEFEHATRLEIVSNALRAIENSEKQVDKLEKIFYDTLGLLLGYRFCLEKKMLLAKYGVKKAICELSRKILIDEPVEPGEFEKLLSSLFSQEEAAAQRMELEKLNRLLVIRKLLRSTMLSGSSGKAFVVSAGDKKLEEAIASAPEIYGAKVVGELRERGVIAVVFEVAETLEEAYANFLRDKFRASVVEISDPSKELEEALAKLERSIFSAKNSILSSIISKSLRKFKVDVKKVLEELGEQELREVYSYIAKMRRGVEQKSIPEGDRFVYLKTLIGLADETSEEILHLEEELNVAKSLPSEALADSIRKLETSLVSVSRRLAEILSYKAVTEAMYRAHPLLSEVRIFRSRRIVVVEGYVPVKYVGLLEDSLRGKVPRLLYFKYSEVPRSAGAPTYIERRGLKKYLYSLTSMRGTPAYWEIDPTLIFTAMFVVMYGMMFGDIGQGLVLSAFGAWLLKTKYRLLGITSEGAATLGALSLMAGISSMVFGAVYGFMFFLKPLAHPIIAPIHDIYEIIAVALWFGVAQLVVAMALNMVNLWRMGDNIGAVFSGMGGLGLLFYLSGVVVAYNLATTGFNLAVLSSPSLTPFLLAILASILGVLGYGLYESIHGGEKEKIMHAVSEVIEMIIALPANSLSYIRLAAFAMAHEAFGILAENLTPSVGEIASYAVANLLVLGIEGLAVGIQAMRLTYYEFSTKFFKGVGVEFKPISTRIRFVTESSQ</sequence>
<dbReference type="GO" id="GO:0007035">
    <property type="term" value="P:vacuolar acidification"/>
    <property type="evidence" value="ECO:0007669"/>
    <property type="project" value="TreeGrafter"/>
</dbReference>
<keyword evidence="11" id="KW-0175">Coiled coil</keyword>
<dbReference type="STRING" id="368408.Tpen_0337"/>
<comment type="similarity">
    <text evidence="2 10">Belongs to the V-ATPase 116 kDa subunit family.</text>
</comment>
<feature type="transmembrane region" description="Helical" evidence="10">
    <location>
        <begin position="767"/>
        <end position="790"/>
    </location>
</feature>
<evidence type="ECO:0000313" key="12">
    <source>
        <dbReference type="EMBL" id="ABL77746.1"/>
    </source>
</evidence>